<gene>
    <name evidence="2" type="ORF">V5O49_13220</name>
</gene>
<dbReference type="InterPro" id="IPR036890">
    <property type="entry name" value="HATPase_C_sf"/>
</dbReference>
<dbReference type="PANTHER" id="PTHR35526">
    <property type="entry name" value="ANTI-SIGMA-F FACTOR RSBW-RELATED"/>
    <property type="match status" value="1"/>
</dbReference>
<dbReference type="PANTHER" id="PTHR35526:SF3">
    <property type="entry name" value="ANTI-SIGMA-F FACTOR RSBW"/>
    <property type="match status" value="1"/>
</dbReference>
<dbReference type="EMBL" id="JBAGLP010000118">
    <property type="protein sequence ID" value="MEG3616089.1"/>
    <property type="molecule type" value="Genomic_DNA"/>
</dbReference>
<reference evidence="2" key="1">
    <citation type="journal article" date="2024" name="Antonie Van Leeuwenhoek">
        <title>Isoptericola haloaureus sp. nov., a dimorphic actinobacterium isolated from mangrove sediments of southeast India, implicating biosaline agricultural significance through nitrogen fixation and salt tolerance genes.</title>
        <authorList>
            <person name="Prathaban M."/>
            <person name="Prathiviraj R."/>
            <person name="Ravichandran M."/>
            <person name="Natarajan S.D."/>
            <person name="Sobanaa M."/>
            <person name="Hari Krishna Kumar S."/>
            <person name="Chandrasekar V."/>
            <person name="Selvin J."/>
        </authorList>
    </citation>
    <scope>NUCLEOTIDE SEQUENCE</scope>
    <source>
        <strain evidence="2">MP1014</strain>
    </source>
</reference>
<dbReference type="SUPFAM" id="SSF55874">
    <property type="entry name" value="ATPase domain of HSP90 chaperone/DNA topoisomerase II/histidine kinase"/>
    <property type="match status" value="1"/>
</dbReference>
<dbReference type="CDD" id="cd16936">
    <property type="entry name" value="HATPase_RsbW-like"/>
    <property type="match status" value="1"/>
</dbReference>
<dbReference type="InterPro" id="IPR050267">
    <property type="entry name" value="Anti-sigma-factor_SerPK"/>
</dbReference>
<keyword evidence="3" id="KW-1185">Reference proteome</keyword>
<accession>A0ABU7Z990</accession>
<sequence>MTDATHPDHVLARWTVESADDLARIRTDLDHALQRLADGTCDCCLAPSGAEPQHVVLIANELASNALEYTGGPAGLELRCDGTTAVVSVTDPRPDLPPVLSPHRDLGKGGFGLQLALRVADDVGWYRDSAWEKRVWARFTLAAPDRARDSAGTPGHDGPGAPAALSR</sequence>
<organism evidence="2 3">
    <name type="scientific">Isoptericola haloaureus</name>
    <dbReference type="NCBI Taxonomy" id="1542902"/>
    <lineage>
        <taxon>Bacteria</taxon>
        <taxon>Bacillati</taxon>
        <taxon>Actinomycetota</taxon>
        <taxon>Actinomycetes</taxon>
        <taxon>Micrococcales</taxon>
        <taxon>Promicromonosporaceae</taxon>
        <taxon>Isoptericola</taxon>
    </lineage>
</organism>
<dbReference type="Gene3D" id="3.30.565.10">
    <property type="entry name" value="Histidine kinase-like ATPase, C-terminal domain"/>
    <property type="match status" value="1"/>
</dbReference>
<reference evidence="2" key="2">
    <citation type="submission" date="2024-02" db="EMBL/GenBank/DDBJ databases">
        <authorList>
            <person name="Prathaban M."/>
            <person name="Mythili R."/>
            <person name="Sharmila Devi N."/>
            <person name="Sobanaa M."/>
            <person name="Prathiviraj R."/>
            <person name="Selvin J."/>
        </authorList>
    </citation>
    <scope>NUCLEOTIDE SEQUENCE</scope>
    <source>
        <strain evidence="2">MP1014</strain>
    </source>
</reference>
<dbReference type="Proteomes" id="UP001310387">
    <property type="component" value="Unassembled WGS sequence"/>
</dbReference>
<keyword evidence="2" id="KW-0547">Nucleotide-binding</keyword>
<dbReference type="GO" id="GO:0005524">
    <property type="term" value="F:ATP binding"/>
    <property type="evidence" value="ECO:0007669"/>
    <property type="project" value="UniProtKB-KW"/>
</dbReference>
<evidence type="ECO:0000313" key="3">
    <source>
        <dbReference type="Proteomes" id="UP001310387"/>
    </source>
</evidence>
<name>A0ABU7Z990_9MICO</name>
<proteinExistence type="predicted"/>
<comment type="caution">
    <text evidence="2">The sequence shown here is derived from an EMBL/GenBank/DDBJ whole genome shotgun (WGS) entry which is preliminary data.</text>
</comment>
<evidence type="ECO:0000313" key="2">
    <source>
        <dbReference type="EMBL" id="MEG3616089.1"/>
    </source>
</evidence>
<dbReference type="RefSeq" id="WP_332902605.1">
    <property type="nucleotide sequence ID" value="NZ_JBAGLP010000118.1"/>
</dbReference>
<feature type="region of interest" description="Disordered" evidence="1">
    <location>
        <begin position="146"/>
        <end position="167"/>
    </location>
</feature>
<protein>
    <submittedName>
        <fullName evidence="2">ATP-binding protein</fullName>
    </submittedName>
</protein>
<keyword evidence="2" id="KW-0067">ATP-binding</keyword>
<evidence type="ECO:0000256" key="1">
    <source>
        <dbReference type="SAM" id="MobiDB-lite"/>
    </source>
</evidence>